<dbReference type="EMBL" id="JBHFQA010000020">
    <property type="protein sequence ID" value="KAL2081656.1"/>
    <property type="molecule type" value="Genomic_DNA"/>
</dbReference>
<dbReference type="InterPro" id="IPR017871">
    <property type="entry name" value="ABC_transporter-like_CS"/>
</dbReference>
<dbReference type="InterPro" id="IPR036640">
    <property type="entry name" value="ABC1_TM_sf"/>
</dbReference>
<keyword evidence="5" id="KW-0067">ATP-binding</keyword>
<dbReference type="InterPro" id="IPR003593">
    <property type="entry name" value="AAA+_ATPase"/>
</dbReference>
<dbReference type="Gene3D" id="3.40.50.300">
    <property type="entry name" value="P-loop containing nucleotide triphosphate hydrolases"/>
    <property type="match status" value="1"/>
</dbReference>
<feature type="domain" description="ABC transmembrane type-1" evidence="11">
    <location>
        <begin position="708"/>
        <end position="825"/>
    </location>
</feature>
<dbReference type="InterPro" id="IPR050173">
    <property type="entry name" value="ABC_transporter_C-like"/>
</dbReference>
<dbReference type="SMART" id="SM00382">
    <property type="entry name" value="AAA"/>
    <property type="match status" value="1"/>
</dbReference>
<keyword evidence="2" id="KW-0813">Transport</keyword>
<reference evidence="12 13" key="1">
    <citation type="submission" date="2024-09" db="EMBL/GenBank/DDBJ databases">
        <title>A chromosome-level genome assembly of Gray's grenadier anchovy, Coilia grayii.</title>
        <authorList>
            <person name="Fu Z."/>
        </authorList>
    </citation>
    <scope>NUCLEOTIDE SEQUENCE [LARGE SCALE GENOMIC DNA]</scope>
    <source>
        <strain evidence="12">G4</strain>
        <tissue evidence="12">Muscle</tissue>
    </source>
</reference>
<evidence type="ECO:0000256" key="4">
    <source>
        <dbReference type="ARBA" id="ARBA00022741"/>
    </source>
</evidence>
<feature type="transmembrane region" description="Helical" evidence="9">
    <location>
        <begin position="704"/>
        <end position="723"/>
    </location>
</feature>
<keyword evidence="4" id="KW-0547">Nucleotide-binding</keyword>
<dbReference type="PROSITE" id="PS50893">
    <property type="entry name" value="ABC_TRANSPORTER_2"/>
    <property type="match status" value="1"/>
</dbReference>
<evidence type="ECO:0000256" key="8">
    <source>
        <dbReference type="SAM" id="MobiDB-lite"/>
    </source>
</evidence>
<evidence type="ECO:0000256" key="3">
    <source>
        <dbReference type="ARBA" id="ARBA00022692"/>
    </source>
</evidence>
<keyword evidence="3 9" id="KW-0812">Transmembrane</keyword>
<evidence type="ECO:0000256" key="1">
    <source>
        <dbReference type="ARBA" id="ARBA00004370"/>
    </source>
</evidence>
<comment type="subcellular location">
    <subcellularLocation>
        <location evidence="1">Membrane</location>
    </subcellularLocation>
</comment>
<dbReference type="InterPro" id="IPR011527">
    <property type="entry name" value="ABC1_TM_dom"/>
</dbReference>
<dbReference type="Pfam" id="PF00664">
    <property type="entry name" value="ABC_membrane"/>
    <property type="match status" value="3"/>
</dbReference>
<evidence type="ECO:0000256" key="7">
    <source>
        <dbReference type="ARBA" id="ARBA00023136"/>
    </source>
</evidence>
<comment type="caution">
    <text evidence="12">The sequence shown here is derived from an EMBL/GenBank/DDBJ whole genome shotgun (WGS) entry which is preliminary data.</text>
</comment>
<feature type="region of interest" description="Disordered" evidence="8">
    <location>
        <begin position="627"/>
        <end position="646"/>
    </location>
</feature>
<dbReference type="PROSITE" id="PS50929">
    <property type="entry name" value="ABC_TM1F"/>
    <property type="match status" value="2"/>
</dbReference>
<dbReference type="SUPFAM" id="SSF90123">
    <property type="entry name" value="ABC transporter transmembrane region"/>
    <property type="match status" value="2"/>
</dbReference>
<dbReference type="InterPro" id="IPR027417">
    <property type="entry name" value="P-loop_NTPase"/>
</dbReference>
<keyword evidence="7 9" id="KW-0472">Membrane</keyword>
<sequence>MVRCGLQCTAPIAFPPQLIHKPWNTQVAVMTEEARLVLFHSLETVAPMMAPKPTNPANNAHICLLDILQSHVQVYPLNEVKSYINISHTNKSSCWLNPLFRVGCTQRLQQHDMYQVLPEDGSEWLGERLQKLWDKEVQQAAKDFRSPKLSKVLIQCYWRSYAVFGVYTFIEEVIKVIQPLLLGKLIQYFEGYDPDDLAALHEAYGYAVGISITTIGLAALHHLYFYHVQRAGMKIRVAMCHMIYRKVSLESFMGKTAAHTDSRIRIMNEVVSGIRIIKMYAWEKPFSALVSEVRRKEISNIMNSSYLRGLNMAAFYVASKIIVFITFAVYVLMGNEISSSSVFVVMSLFGAVRITITLFFPSGIEKVAETRISVKRIKTFLLLDEIGYQTVCLPVTDKAECMVEIQDLICYWDKTLDAPTLQNVSFSVKSEQLLAIIGPVGAGKSSLLSTILGELPQERGVVKVKGELTYASQQPWIFPGTIRSNILFGKDLNPQKYERVLRACALKRDMELLPEGDLEVVGDRGSNLSGGQKARVNLARAVYQDADIYLLDDPLSAVDAEVGKHLFEQCICGVLRKKPRILVTHQLQYLKAADQILVLKEGHMVARGTYSELLSSGVDFTSLLKREEEDEVQSPEPGHEALGTSPVSCALSQSSAPSRCSSVLSVMDAAEHCMVERTVKEESRSEGTVAISLYVKYYRAGANMFVLLVLVLLNLLAHITYVLQDWWLAFWASKQEHLNVTQSILNGHNATQPILNGHNATRQLDLDLYLGVYAGLTGAAVLFGFLRSLLFLGVLVRAAQALHNRMFSSILRTPVLFFDVNPIGEAHGNCH</sequence>
<proteinExistence type="predicted"/>
<name>A0ABD1J384_9TELE</name>
<dbReference type="InterPro" id="IPR003439">
    <property type="entry name" value="ABC_transporter-like_ATP-bd"/>
</dbReference>
<evidence type="ECO:0008006" key="14">
    <source>
        <dbReference type="Google" id="ProtNLM"/>
    </source>
</evidence>
<dbReference type="PANTHER" id="PTHR24223:SF357">
    <property type="entry name" value="ATP-BINDING CASSETTE SUB-FAMILY C MEMBER 4"/>
    <property type="match status" value="1"/>
</dbReference>
<dbReference type="FunFam" id="3.40.50.300:FF:000482">
    <property type="entry name" value="Multidrug resistance-associated protein member 4"/>
    <property type="match status" value="1"/>
</dbReference>
<dbReference type="Proteomes" id="UP001591681">
    <property type="component" value="Unassembled WGS sequence"/>
</dbReference>
<evidence type="ECO:0000313" key="13">
    <source>
        <dbReference type="Proteomes" id="UP001591681"/>
    </source>
</evidence>
<keyword evidence="13" id="KW-1185">Reference proteome</keyword>
<feature type="transmembrane region" description="Helical" evidence="9">
    <location>
        <begin position="772"/>
        <end position="796"/>
    </location>
</feature>
<dbReference type="PANTHER" id="PTHR24223">
    <property type="entry name" value="ATP-BINDING CASSETTE SUB-FAMILY C"/>
    <property type="match status" value="1"/>
</dbReference>
<feature type="domain" description="ABC transporter" evidence="10">
    <location>
        <begin position="403"/>
        <end position="626"/>
    </location>
</feature>
<keyword evidence="6 9" id="KW-1133">Transmembrane helix</keyword>
<organism evidence="12 13">
    <name type="scientific">Coilia grayii</name>
    <name type="common">Gray's grenadier anchovy</name>
    <dbReference type="NCBI Taxonomy" id="363190"/>
    <lineage>
        <taxon>Eukaryota</taxon>
        <taxon>Metazoa</taxon>
        <taxon>Chordata</taxon>
        <taxon>Craniata</taxon>
        <taxon>Vertebrata</taxon>
        <taxon>Euteleostomi</taxon>
        <taxon>Actinopterygii</taxon>
        <taxon>Neopterygii</taxon>
        <taxon>Teleostei</taxon>
        <taxon>Clupei</taxon>
        <taxon>Clupeiformes</taxon>
        <taxon>Clupeoidei</taxon>
        <taxon>Engraulidae</taxon>
        <taxon>Coilinae</taxon>
        <taxon>Coilia</taxon>
    </lineage>
</organism>
<evidence type="ECO:0000259" key="11">
    <source>
        <dbReference type="PROSITE" id="PS50929"/>
    </source>
</evidence>
<gene>
    <name evidence="12" type="ORF">ACEWY4_023509</name>
</gene>
<dbReference type="GO" id="GO:0005524">
    <property type="term" value="F:ATP binding"/>
    <property type="evidence" value="ECO:0007669"/>
    <property type="project" value="UniProtKB-KW"/>
</dbReference>
<evidence type="ECO:0000256" key="6">
    <source>
        <dbReference type="ARBA" id="ARBA00022989"/>
    </source>
</evidence>
<protein>
    <recommendedName>
        <fullName evidence="14">Multidrug resistance-associated protein 4-like</fullName>
    </recommendedName>
</protein>
<evidence type="ECO:0000256" key="2">
    <source>
        <dbReference type="ARBA" id="ARBA00022448"/>
    </source>
</evidence>
<feature type="domain" description="ABC transmembrane type-1" evidence="11">
    <location>
        <begin position="249"/>
        <end position="368"/>
    </location>
</feature>
<feature type="transmembrane region" description="Helical" evidence="9">
    <location>
        <begin position="203"/>
        <end position="226"/>
    </location>
</feature>
<evidence type="ECO:0000256" key="5">
    <source>
        <dbReference type="ARBA" id="ARBA00022840"/>
    </source>
</evidence>
<evidence type="ECO:0000259" key="10">
    <source>
        <dbReference type="PROSITE" id="PS50893"/>
    </source>
</evidence>
<accession>A0ABD1J384</accession>
<dbReference type="Pfam" id="PF00005">
    <property type="entry name" value="ABC_tran"/>
    <property type="match status" value="1"/>
</dbReference>
<dbReference type="CDD" id="cd03250">
    <property type="entry name" value="ABCC_MRP_domain1"/>
    <property type="match status" value="1"/>
</dbReference>
<dbReference type="AlphaFoldDB" id="A0ABD1J384"/>
<dbReference type="GO" id="GO:0016020">
    <property type="term" value="C:membrane"/>
    <property type="evidence" value="ECO:0007669"/>
    <property type="project" value="UniProtKB-SubCell"/>
</dbReference>
<dbReference type="Gene3D" id="1.20.1560.10">
    <property type="entry name" value="ABC transporter type 1, transmembrane domain"/>
    <property type="match status" value="2"/>
</dbReference>
<feature type="transmembrane region" description="Helical" evidence="9">
    <location>
        <begin position="339"/>
        <end position="361"/>
    </location>
</feature>
<dbReference type="SUPFAM" id="SSF52540">
    <property type="entry name" value="P-loop containing nucleoside triphosphate hydrolases"/>
    <property type="match status" value="1"/>
</dbReference>
<dbReference type="PROSITE" id="PS00211">
    <property type="entry name" value="ABC_TRANSPORTER_1"/>
    <property type="match status" value="1"/>
</dbReference>
<evidence type="ECO:0000313" key="12">
    <source>
        <dbReference type="EMBL" id="KAL2081656.1"/>
    </source>
</evidence>
<feature type="transmembrane region" description="Helical" evidence="9">
    <location>
        <begin position="313"/>
        <end position="333"/>
    </location>
</feature>
<evidence type="ECO:0000256" key="9">
    <source>
        <dbReference type="SAM" id="Phobius"/>
    </source>
</evidence>